<comment type="caution">
    <text evidence="2">The sequence shown here is derived from an EMBL/GenBank/DDBJ whole genome shotgun (WGS) entry which is preliminary data.</text>
</comment>
<reference evidence="2 3" key="1">
    <citation type="submission" date="2016-11" db="EMBL/GenBank/DDBJ databases">
        <title>The macronuclear genome of Stentor coeruleus: a giant cell with tiny introns.</title>
        <authorList>
            <person name="Slabodnick M."/>
            <person name="Ruby J.G."/>
            <person name="Reiff S.B."/>
            <person name="Swart E.C."/>
            <person name="Gosai S."/>
            <person name="Prabakaran S."/>
            <person name="Witkowska E."/>
            <person name="Larue G.E."/>
            <person name="Fisher S."/>
            <person name="Freeman R.M."/>
            <person name="Gunawardena J."/>
            <person name="Chu W."/>
            <person name="Stover N.A."/>
            <person name="Gregory B.D."/>
            <person name="Nowacki M."/>
            <person name="Derisi J."/>
            <person name="Roy S.W."/>
            <person name="Marshall W.F."/>
            <person name="Sood P."/>
        </authorList>
    </citation>
    <scope>NUCLEOTIDE SEQUENCE [LARGE SCALE GENOMIC DNA]</scope>
    <source>
        <strain evidence="2">WM001</strain>
    </source>
</reference>
<protein>
    <submittedName>
        <fullName evidence="2">Uncharacterized protein</fullName>
    </submittedName>
</protein>
<organism evidence="2 3">
    <name type="scientific">Stentor coeruleus</name>
    <dbReference type="NCBI Taxonomy" id="5963"/>
    <lineage>
        <taxon>Eukaryota</taxon>
        <taxon>Sar</taxon>
        <taxon>Alveolata</taxon>
        <taxon>Ciliophora</taxon>
        <taxon>Postciliodesmatophora</taxon>
        <taxon>Heterotrichea</taxon>
        <taxon>Heterotrichida</taxon>
        <taxon>Stentoridae</taxon>
        <taxon>Stentor</taxon>
    </lineage>
</organism>
<evidence type="ECO:0000313" key="3">
    <source>
        <dbReference type="Proteomes" id="UP000187209"/>
    </source>
</evidence>
<sequence length="225" mass="25470">MELKSAACQQHKKLEIQEIEDSPEPQESSNTFEKLVEIIAELHKTMFNAKYLTNSLSPRMNSLSESLEYLTSLVKSLKKCLSVTDISLEKSAILIDKPNTFNTIQKMIRAPIGGIYLKQSECKEISCLLIGDLRDVENNALKEKLMKSQQQIVKYAKAIQDFREKLEQKQKDVEYLHENIDLMNSELSKYLIPGAKAHVKTVSAKFSGESTTDSINFKSGFSDSL</sequence>
<evidence type="ECO:0000256" key="1">
    <source>
        <dbReference type="SAM" id="Coils"/>
    </source>
</evidence>
<proteinExistence type="predicted"/>
<keyword evidence="1" id="KW-0175">Coiled coil</keyword>
<dbReference type="EMBL" id="MPUH01000625">
    <property type="protein sequence ID" value="OMJ76561.1"/>
    <property type="molecule type" value="Genomic_DNA"/>
</dbReference>
<dbReference type="AlphaFoldDB" id="A0A1R2BIJ1"/>
<evidence type="ECO:0000313" key="2">
    <source>
        <dbReference type="EMBL" id="OMJ76561.1"/>
    </source>
</evidence>
<gene>
    <name evidence="2" type="ORF">SteCoe_24053</name>
</gene>
<keyword evidence="3" id="KW-1185">Reference proteome</keyword>
<accession>A0A1R2BIJ1</accession>
<name>A0A1R2BIJ1_9CILI</name>
<feature type="coiled-coil region" evidence="1">
    <location>
        <begin position="138"/>
        <end position="186"/>
    </location>
</feature>
<dbReference type="Proteomes" id="UP000187209">
    <property type="component" value="Unassembled WGS sequence"/>
</dbReference>